<dbReference type="SUPFAM" id="SSF55486">
    <property type="entry name" value="Metalloproteases ('zincins'), catalytic domain"/>
    <property type="match status" value="1"/>
</dbReference>
<protein>
    <recommendedName>
        <fullName evidence="1">Peptidase M61 catalytic domain-containing protein</fullName>
    </recommendedName>
</protein>
<reference evidence="2" key="1">
    <citation type="submission" date="2018-06" db="EMBL/GenBank/DDBJ databases">
        <authorList>
            <person name="Zhirakovskaya E."/>
        </authorList>
    </citation>
    <scope>NUCLEOTIDE SEQUENCE</scope>
</reference>
<dbReference type="Gene3D" id="1.10.390.10">
    <property type="entry name" value="Neutral Protease Domain 2"/>
    <property type="match status" value="1"/>
</dbReference>
<dbReference type="Pfam" id="PF05299">
    <property type="entry name" value="Peptidase_M61"/>
    <property type="match status" value="1"/>
</dbReference>
<dbReference type="InterPro" id="IPR027268">
    <property type="entry name" value="Peptidase_M4/M1_CTD_sf"/>
</dbReference>
<evidence type="ECO:0000259" key="1">
    <source>
        <dbReference type="Pfam" id="PF05299"/>
    </source>
</evidence>
<name>A0A3B0XZD2_9ZZZZ</name>
<organism evidence="2">
    <name type="scientific">hydrothermal vent metagenome</name>
    <dbReference type="NCBI Taxonomy" id="652676"/>
    <lineage>
        <taxon>unclassified sequences</taxon>
        <taxon>metagenomes</taxon>
        <taxon>ecological metagenomes</taxon>
    </lineage>
</organism>
<feature type="domain" description="Peptidase M61 catalytic" evidence="1">
    <location>
        <begin position="332"/>
        <end position="374"/>
    </location>
</feature>
<dbReference type="AlphaFoldDB" id="A0A3B0XZD2"/>
<gene>
    <name evidence="2" type="ORF">MNBD_GAMMA11-1755</name>
</gene>
<dbReference type="InterPro" id="IPR007963">
    <property type="entry name" value="Peptidase_M61_catalytic"/>
</dbReference>
<sequence>MSSNARLFHISRQYALSGLKALEKTIFTIVQKIVLSTVLLISATLQTHAETHHYTVQLKNDLTGLSVKACFSRLLPSRLISYGAPPIQLKTATLISNRVADRNIPVNRHGIDLPPLKQGDCISYSISFKDSTAHLMFKNRQSTNQQILIDIHSWLLFPDNFNAEKYALDITFQIPRGMNISTPWPVLEKNSPNHINNKSKSSITYHYTQRPEKWKGLIAIGKFKTTTLLKGAAKIQIAILNGHEAVNSKKLMLWINKNLDALLMAYGEFPVPALQLLVVPTGKDHEPVRWGQAMRGGGDAVHVYIDQTRSLNEFLKDWVLIHELSHLLHPRFYNASWFSEGLASYYQNVLGARSRLLTQHRAWQKLHDGFQRGIRGTSPDINLSQASESMMQTGSFMRVYWSGAAISLLADYELRRLSNNEQSLDTALKKFRHCCLPSRSFWSDYKMIKKMDELSDTNVFSHLYQQYLTSTNFPDLSTVYSELGLRVKNNRIEFDNSLENSAIRRSITSPEK</sequence>
<dbReference type="EMBL" id="UOFG01000151">
    <property type="protein sequence ID" value="VAW61624.1"/>
    <property type="molecule type" value="Genomic_DNA"/>
</dbReference>
<accession>A0A3B0XZD2</accession>
<evidence type="ECO:0000313" key="2">
    <source>
        <dbReference type="EMBL" id="VAW61624.1"/>
    </source>
</evidence>
<proteinExistence type="predicted"/>